<keyword evidence="8" id="KW-1185">Reference proteome</keyword>
<dbReference type="InterPro" id="IPR014472">
    <property type="entry name" value="CHOPT"/>
</dbReference>
<dbReference type="OrthoDB" id="196717at2759"/>
<keyword evidence="4 6" id="KW-0472">Membrane</keyword>
<dbReference type="GeneID" id="8848618"/>
<dbReference type="OMA" id="QNMGQGW"/>
<dbReference type="KEGG" id="ngr:NAEGRDRAFT_48997"/>
<accession>D2VEZ9</accession>
<dbReference type="RefSeq" id="XP_002677339.1">
    <property type="nucleotide sequence ID" value="XM_002677293.1"/>
</dbReference>
<evidence type="ECO:0000256" key="3">
    <source>
        <dbReference type="ARBA" id="ARBA00022679"/>
    </source>
</evidence>
<dbReference type="PANTHER" id="PTHR10414:SF37">
    <property type="entry name" value="BB IN A BOXCAR, ISOFORM C"/>
    <property type="match status" value="1"/>
</dbReference>
<dbReference type="PANTHER" id="PTHR10414">
    <property type="entry name" value="ETHANOLAMINEPHOSPHOTRANSFERASE"/>
    <property type="match status" value="1"/>
</dbReference>
<gene>
    <name evidence="7" type="ORF">NAEGRDRAFT_48997</name>
</gene>
<dbReference type="PROSITE" id="PS00379">
    <property type="entry name" value="CDP_ALCOHOL_P_TRANSF"/>
    <property type="match status" value="1"/>
</dbReference>
<dbReference type="STRING" id="5762.D2VEZ9"/>
<feature type="transmembrane region" description="Helical" evidence="6">
    <location>
        <begin position="351"/>
        <end position="374"/>
    </location>
</feature>
<dbReference type="PIRSF" id="PIRSF015665">
    <property type="entry name" value="CHOPT"/>
    <property type="match status" value="1"/>
</dbReference>
<proteinExistence type="inferred from homology"/>
<evidence type="ECO:0000256" key="4">
    <source>
        <dbReference type="ARBA" id="ARBA00023136"/>
    </source>
</evidence>
<dbReference type="AlphaFoldDB" id="D2VEZ9"/>
<dbReference type="FunCoup" id="D2VEZ9">
    <property type="interactions" value="258"/>
</dbReference>
<feature type="transmembrane region" description="Helical" evidence="6">
    <location>
        <begin position="246"/>
        <end position="263"/>
    </location>
</feature>
<comment type="similarity">
    <text evidence="2 5">Belongs to the CDP-alcohol phosphatidyltransferase class-I family.</text>
</comment>
<comment type="subcellular location">
    <subcellularLocation>
        <location evidence="1">Membrane</location>
    </subcellularLocation>
</comment>
<evidence type="ECO:0000256" key="2">
    <source>
        <dbReference type="ARBA" id="ARBA00010441"/>
    </source>
</evidence>
<keyword evidence="6" id="KW-1133">Transmembrane helix</keyword>
<protein>
    <submittedName>
        <fullName evidence="7">Predicted protein</fullName>
    </submittedName>
</protein>
<organism evidence="8">
    <name type="scientific">Naegleria gruberi</name>
    <name type="common">Amoeba</name>
    <dbReference type="NCBI Taxonomy" id="5762"/>
    <lineage>
        <taxon>Eukaryota</taxon>
        <taxon>Discoba</taxon>
        <taxon>Heterolobosea</taxon>
        <taxon>Tetramitia</taxon>
        <taxon>Eutetramitia</taxon>
        <taxon>Vahlkampfiidae</taxon>
        <taxon>Naegleria</taxon>
    </lineage>
</organism>
<dbReference type="VEuPathDB" id="AmoebaDB:NAEGRDRAFT_48997"/>
<evidence type="ECO:0000256" key="6">
    <source>
        <dbReference type="SAM" id="Phobius"/>
    </source>
</evidence>
<name>D2VEZ9_NAEGR</name>
<dbReference type="eggNOG" id="KOG2877">
    <property type="taxonomic scope" value="Eukaryota"/>
</dbReference>
<keyword evidence="6" id="KW-0812">Transmembrane</keyword>
<feature type="transmembrane region" description="Helical" evidence="6">
    <location>
        <begin position="64"/>
        <end position="87"/>
    </location>
</feature>
<evidence type="ECO:0000256" key="1">
    <source>
        <dbReference type="ARBA" id="ARBA00004370"/>
    </source>
</evidence>
<dbReference type="InterPro" id="IPR000462">
    <property type="entry name" value="CDP-OH_P_trans"/>
</dbReference>
<dbReference type="InParanoid" id="D2VEZ9"/>
<dbReference type="Pfam" id="PF01066">
    <property type="entry name" value="CDP-OH_P_transf"/>
    <property type="match status" value="1"/>
</dbReference>
<evidence type="ECO:0000256" key="5">
    <source>
        <dbReference type="RuleBase" id="RU003750"/>
    </source>
</evidence>
<dbReference type="InterPro" id="IPR043130">
    <property type="entry name" value="CDP-OH_PTrfase_TM_dom"/>
</dbReference>
<feature type="transmembrane region" description="Helical" evidence="6">
    <location>
        <begin position="326"/>
        <end position="345"/>
    </location>
</feature>
<sequence>MGNTMKEEGSSSSTSLVGGSSVYISDEGVSNLSHYKPSSQLDYSFISKILNPYWNYVATLFPDWMAPNTITLIGFLAVVFTFLATIYTNDSAEHRWIYLMNAIALFWYQTMDACDGKHARRTQTSSPLGELFDHGCDSINSLMQTVLALAAMQLLNVDDAWICFVTLLTVTAMFYISIWQQYHTAVLNFQNFSGPTEGQFVVMIVNLVVFAFGPIVFNDNLIHLILGNVDESSMLYSLSKSEFVKLKYIIIFGVNVSTITGVFQCLRDTIQSINNTHDLENSNGQEKRMNKTPVFKSLCSYLVFALVFTVWILISGSKQTLERNLLSVLYSYGMFHAYIVTRTILARVCDMTIPTLMPVLYFLIVGLLNTLFGIMKGGNAILDEGLYLNILVIVTTIMYTHLAYDVISTLTAHLGIYCFSVQKRNPINPTSK</sequence>
<dbReference type="GO" id="GO:0016020">
    <property type="term" value="C:membrane"/>
    <property type="evidence" value="ECO:0007669"/>
    <property type="project" value="UniProtKB-SubCell"/>
</dbReference>
<dbReference type="Proteomes" id="UP000006671">
    <property type="component" value="Unassembled WGS sequence"/>
</dbReference>
<keyword evidence="3 5" id="KW-0808">Transferase</keyword>
<feature type="transmembrane region" description="Helical" evidence="6">
    <location>
        <begin position="160"/>
        <end position="180"/>
    </location>
</feature>
<evidence type="ECO:0000313" key="7">
    <source>
        <dbReference type="EMBL" id="EFC44595.1"/>
    </source>
</evidence>
<feature type="transmembrane region" description="Helical" evidence="6">
    <location>
        <begin position="294"/>
        <end position="314"/>
    </location>
</feature>
<reference evidence="7 8" key="1">
    <citation type="journal article" date="2010" name="Cell">
        <title>The genome of Naegleria gruberi illuminates early eukaryotic versatility.</title>
        <authorList>
            <person name="Fritz-Laylin L.K."/>
            <person name="Prochnik S.E."/>
            <person name="Ginger M.L."/>
            <person name="Dacks J.B."/>
            <person name="Carpenter M.L."/>
            <person name="Field M.C."/>
            <person name="Kuo A."/>
            <person name="Paredez A."/>
            <person name="Chapman J."/>
            <person name="Pham J."/>
            <person name="Shu S."/>
            <person name="Neupane R."/>
            <person name="Cipriano M."/>
            <person name="Mancuso J."/>
            <person name="Tu H."/>
            <person name="Salamov A."/>
            <person name="Lindquist E."/>
            <person name="Shapiro H."/>
            <person name="Lucas S."/>
            <person name="Grigoriev I.V."/>
            <person name="Cande W.Z."/>
            <person name="Fulton C."/>
            <person name="Rokhsar D.S."/>
            <person name="Dawson S.C."/>
        </authorList>
    </citation>
    <scope>NUCLEOTIDE SEQUENCE [LARGE SCALE GENOMIC DNA]</scope>
    <source>
        <strain evidence="7 8">NEG-M</strain>
    </source>
</reference>
<dbReference type="InterPro" id="IPR048254">
    <property type="entry name" value="CDP_ALCOHOL_P_TRANSF_CS"/>
</dbReference>
<evidence type="ECO:0000313" key="8">
    <source>
        <dbReference type="Proteomes" id="UP000006671"/>
    </source>
</evidence>
<dbReference type="EMBL" id="GG738867">
    <property type="protein sequence ID" value="EFC44595.1"/>
    <property type="molecule type" value="Genomic_DNA"/>
</dbReference>
<dbReference type="Gene3D" id="1.20.120.1760">
    <property type="match status" value="1"/>
</dbReference>
<feature type="transmembrane region" description="Helical" evidence="6">
    <location>
        <begin position="200"/>
        <end position="226"/>
    </location>
</feature>
<dbReference type="GO" id="GO:0016780">
    <property type="term" value="F:phosphotransferase activity, for other substituted phosphate groups"/>
    <property type="evidence" value="ECO:0007669"/>
    <property type="project" value="InterPro"/>
</dbReference>
<feature type="transmembrane region" description="Helical" evidence="6">
    <location>
        <begin position="386"/>
        <end position="404"/>
    </location>
</feature>
<dbReference type="GO" id="GO:0008654">
    <property type="term" value="P:phospholipid biosynthetic process"/>
    <property type="evidence" value="ECO:0007669"/>
    <property type="project" value="InterPro"/>
</dbReference>